<accession>Q2F9T6</accession>
<reference evidence="1" key="1">
    <citation type="journal article" date="2006" name="BMC Evol. Biol.">
        <title>Recovery and evolutionary analysis of complete integron gene cassette arrays from Vibrio.</title>
        <authorList>
            <person name="Boucher Y."/>
            <person name="Nesbo C.L."/>
            <person name="Joss M.J."/>
            <person name="Robinson A."/>
            <person name="Mabbutt B.C."/>
            <person name="Gillings M.R."/>
            <person name="Doolittle W.F."/>
            <person name="Stokes H.W."/>
        </authorList>
    </citation>
    <scope>NUCLEOTIDE SEQUENCE</scope>
    <source>
        <strain evidence="1">DAT722</strain>
    </source>
</reference>
<proteinExistence type="predicted"/>
<dbReference type="EMBL" id="DQ139261">
    <property type="protein sequence ID" value="ABA55935.1"/>
    <property type="molecule type" value="Genomic_DNA"/>
</dbReference>
<organism evidence="1">
    <name type="scientific">Vibrio sp. DAT722</name>
    <dbReference type="NCBI Taxonomy" id="344879"/>
    <lineage>
        <taxon>Bacteria</taxon>
        <taxon>Pseudomonadati</taxon>
        <taxon>Pseudomonadota</taxon>
        <taxon>Gammaproteobacteria</taxon>
        <taxon>Vibrionales</taxon>
        <taxon>Vibrionaceae</taxon>
        <taxon>Vibrio</taxon>
    </lineage>
</organism>
<evidence type="ECO:0000313" key="1">
    <source>
        <dbReference type="EMBL" id="ABA55935.1"/>
    </source>
</evidence>
<sequence length="318" mass="36705">MDNRDTVKEFIGGDSITFKTQLTPEQHNMMREWSLSIPTLFMLDICAVSVTKLNSEQLHKNPRKAKLVNYLRELDRPNNCFSYLFALLEKVSDSRGVDTDEELEEKILSDLASMRKFFNKARIYEPDEFVLGFLKELRGNPIEEKRSDYLGFLRVLNDQFKLCNPVSNKQRLKVAEEIVEQADQFDFSRQHPVVTIGLACLYGNPAAKKLMKFRADPNKFDAENVLADIMLITRFAGIKLEVEQLGREGRSGYIRSLFITDDNGLIDIIKCFTPKVVKHINKNDGRETHTTMTVQLKDLLTDIQIEDYDNLINLLESR</sequence>
<dbReference type="AlphaFoldDB" id="Q2F9T6"/>
<protein>
    <submittedName>
        <fullName evidence="1">Uncharacterized protein</fullName>
    </submittedName>
</protein>
<name>Q2F9T6_9VIBR</name>